<dbReference type="EMBL" id="CABFNS010000736">
    <property type="protein sequence ID" value="VUC25532.1"/>
    <property type="molecule type" value="Genomic_DNA"/>
</dbReference>
<dbReference type="PROSITE" id="PS51387">
    <property type="entry name" value="FAD_PCMH"/>
    <property type="match status" value="1"/>
</dbReference>
<keyword evidence="7" id="KW-1185">Reference proteome</keyword>
<accession>A0ABY6U4J1</accession>
<evidence type="ECO:0000256" key="3">
    <source>
        <dbReference type="ARBA" id="ARBA00022827"/>
    </source>
</evidence>
<evidence type="ECO:0000259" key="5">
    <source>
        <dbReference type="PROSITE" id="PS51387"/>
    </source>
</evidence>
<dbReference type="SUPFAM" id="SSF56176">
    <property type="entry name" value="FAD-binding/transporter-associated domain-like"/>
    <property type="match status" value="1"/>
</dbReference>
<proteinExistence type="inferred from homology"/>
<protein>
    <recommendedName>
        <fullName evidence="5">FAD-binding PCMH-type domain-containing protein</fullName>
    </recommendedName>
</protein>
<dbReference type="Proteomes" id="UP000766486">
    <property type="component" value="Unassembled WGS sequence"/>
</dbReference>
<dbReference type="InterPro" id="IPR050416">
    <property type="entry name" value="FAD-linked_Oxidoreductase"/>
</dbReference>
<dbReference type="Gene3D" id="3.30.465.10">
    <property type="match status" value="1"/>
</dbReference>
<evidence type="ECO:0000313" key="6">
    <source>
        <dbReference type="EMBL" id="VUC25532.1"/>
    </source>
</evidence>
<dbReference type="PANTHER" id="PTHR42973:SF13">
    <property type="entry name" value="FAD-BINDING PCMH-TYPE DOMAIN-CONTAINING PROTEIN"/>
    <property type="match status" value="1"/>
</dbReference>
<feature type="domain" description="FAD-binding PCMH-type" evidence="5">
    <location>
        <begin position="68"/>
        <end position="239"/>
    </location>
</feature>
<gene>
    <name evidence="6" type="ORF">CLO192961_LOCUS171493</name>
</gene>
<name>A0ABY6U4J1_BIOOC</name>
<dbReference type="InterPro" id="IPR036318">
    <property type="entry name" value="FAD-bd_PCMH-like_sf"/>
</dbReference>
<keyword evidence="4" id="KW-0560">Oxidoreductase</keyword>
<reference evidence="6 7" key="1">
    <citation type="submission" date="2019-06" db="EMBL/GenBank/DDBJ databases">
        <authorList>
            <person name="Broberg M."/>
        </authorList>
    </citation>
    <scope>NUCLEOTIDE SEQUENCE [LARGE SCALE GENOMIC DNA]</scope>
</reference>
<dbReference type="InterPro" id="IPR006094">
    <property type="entry name" value="Oxid_FAD_bind_N"/>
</dbReference>
<keyword evidence="3" id="KW-0274">FAD</keyword>
<comment type="similarity">
    <text evidence="1">Belongs to the oxygen-dependent FAD-linked oxidoreductase family.</text>
</comment>
<evidence type="ECO:0000256" key="1">
    <source>
        <dbReference type="ARBA" id="ARBA00005466"/>
    </source>
</evidence>
<comment type="caution">
    <text evidence="6">The sequence shown here is derived from an EMBL/GenBank/DDBJ whole genome shotgun (WGS) entry which is preliminary data.</text>
</comment>
<sequence>MILGLEQITSFMLTLGLVHDHVSQITKSAECNGNYTEELLNALFPNNVYLPATPEYAESISTYFGSRARLNASVIFVPDVAEQVSTGVKIMEFFDQQFAVRGGGQTSHPGMAGIEDDILFSLERMNELTLTPSKDRASIGPGNLWGRVFETLESSGVAVTGGTLAPVGVPGLLTGNGFSNFLSSRGFSTGDVVNFQVVLGGGRIVNANPAENPDLWWALKGGSNNFGIVTRFDMNTFPLPGGIWSGTLAYNSSQVETVAEAFYEIQTGALVESPHLDVQFMQMVIPGIGLTTTELVPFTDHVNFTGPYPSSLKPLFDIGPSDVSSARKTLTKSSTEAVTPEFIEVTNKRINRANINIKAHKRLYKEISTMLSAHYGSSTLEDHSVSLSWNPVTAHAVRESNRKGGNAGGWQEVNQVSLNLRVNWANAADDMAALKMDEEFMAKLDVAARKWDSLMPNQWANNAAANVDVMGSYGETNLEKLRAVSRKYDEAQIFQTLCRGGYKLWN</sequence>
<keyword evidence="2" id="KW-0285">Flavoprotein</keyword>
<organism evidence="6 7">
    <name type="scientific">Bionectria ochroleuca</name>
    <name type="common">Gliocladium roseum</name>
    <dbReference type="NCBI Taxonomy" id="29856"/>
    <lineage>
        <taxon>Eukaryota</taxon>
        <taxon>Fungi</taxon>
        <taxon>Dikarya</taxon>
        <taxon>Ascomycota</taxon>
        <taxon>Pezizomycotina</taxon>
        <taxon>Sordariomycetes</taxon>
        <taxon>Hypocreomycetidae</taxon>
        <taxon>Hypocreales</taxon>
        <taxon>Bionectriaceae</taxon>
        <taxon>Clonostachys</taxon>
    </lineage>
</organism>
<evidence type="ECO:0000256" key="4">
    <source>
        <dbReference type="ARBA" id="ARBA00023002"/>
    </source>
</evidence>
<dbReference type="InterPro" id="IPR016166">
    <property type="entry name" value="FAD-bd_PCMH"/>
</dbReference>
<dbReference type="InterPro" id="IPR016169">
    <property type="entry name" value="FAD-bd_PCMH_sub2"/>
</dbReference>
<dbReference type="Pfam" id="PF01565">
    <property type="entry name" value="FAD_binding_4"/>
    <property type="match status" value="1"/>
</dbReference>
<evidence type="ECO:0000256" key="2">
    <source>
        <dbReference type="ARBA" id="ARBA00022630"/>
    </source>
</evidence>
<dbReference type="PANTHER" id="PTHR42973">
    <property type="entry name" value="BINDING OXIDOREDUCTASE, PUTATIVE (AFU_ORTHOLOGUE AFUA_1G17690)-RELATED"/>
    <property type="match status" value="1"/>
</dbReference>
<evidence type="ECO:0000313" key="7">
    <source>
        <dbReference type="Proteomes" id="UP000766486"/>
    </source>
</evidence>